<organism evidence="2 3">
    <name type="scientific">Lutibacter maritimus</name>
    <dbReference type="NCBI Taxonomy" id="593133"/>
    <lineage>
        <taxon>Bacteria</taxon>
        <taxon>Pseudomonadati</taxon>
        <taxon>Bacteroidota</taxon>
        <taxon>Flavobacteriia</taxon>
        <taxon>Flavobacteriales</taxon>
        <taxon>Flavobacteriaceae</taxon>
        <taxon>Lutibacter</taxon>
    </lineage>
</organism>
<dbReference type="AlphaFoldDB" id="A0A1I6R2L7"/>
<dbReference type="STRING" id="593133.SAMN04488006_2106"/>
<gene>
    <name evidence="2" type="ORF">SAMN04488006_2106</name>
</gene>
<keyword evidence="1" id="KW-1133">Transmembrane helix</keyword>
<dbReference type="OrthoDB" id="9787788at2"/>
<name>A0A1I6R2L7_9FLAO</name>
<dbReference type="EMBL" id="FOZP01000005">
    <property type="protein sequence ID" value="SFS58916.1"/>
    <property type="molecule type" value="Genomic_DNA"/>
</dbReference>
<dbReference type="InterPro" id="IPR032307">
    <property type="entry name" value="PepSY_TM-like_2"/>
</dbReference>
<keyword evidence="1" id="KW-0472">Membrane</keyword>
<feature type="transmembrane region" description="Helical" evidence="1">
    <location>
        <begin position="14"/>
        <end position="35"/>
    </location>
</feature>
<sequence>MHWRKLLRVLHRDIGYIAAGLTIIYAISGIAVNHIQDWNPNYKIEKSTIILDSLPKNATKDEIVVYVLKAINEKGEVKNTYRSSPNELEIFVEGNTILVNYLTKEVKQEKVNSRFFLKETNDLHLNKPKGLWTYIADIFAVALLFLAISGLFLIKGKNGIKGRGWWLTLIGFGIPLLFWLYYL</sequence>
<dbReference type="PANTHER" id="PTHR40115">
    <property type="entry name" value="INNER MEMBRANE PROTEIN WITH PEPSY TM HELIX"/>
    <property type="match status" value="1"/>
</dbReference>
<evidence type="ECO:0000256" key="1">
    <source>
        <dbReference type="SAM" id="Phobius"/>
    </source>
</evidence>
<dbReference type="Pfam" id="PF16357">
    <property type="entry name" value="PepSY_TM_like_2"/>
    <property type="match status" value="1"/>
</dbReference>
<reference evidence="3" key="1">
    <citation type="submission" date="2016-10" db="EMBL/GenBank/DDBJ databases">
        <authorList>
            <person name="Varghese N."/>
            <person name="Submissions S."/>
        </authorList>
    </citation>
    <scope>NUCLEOTIDE SEQUENCE [LARGE SCALE GENOMIC DNA]</scope>
    <source>
        <strain evidence="3">DSM 24450</strain>
    </source>
</reference>
<evidence type="ECO:0000313" key="3">
    <source>
        <dbReference type="Proteomes" id="UP000199312"/>
    </source>
</evidence>
<dbReference type="RefSeq" id="WP_090225843.1">
    <property type="nucleotide sequence ID" value="NZ_FOZP01000005.1"/>
</dbReference>
<feature type="transmembrane region" description="Helical" evidence="1">
    <location>
        <begin position="165"/>
        <end position="182"/>
    </location>
</feature>
<dbReference type="Proteomes" id="UP000199312">
    <property type="component" value="Unassembled WGS sequence"/>
</dbReference>
<protein>
    <recommendedName>
        <fullName evidence="4">PepSY-associated TM region</fullName>
    </recommendedName>
</protein>
<accession>A0A1I6R2L7</accession>
<proteinExistence type="predicted"/>
<keyword evidence="1" id="KW-0812">Transmembrane</keyword>
<keyword evidence="3" id="KW-1185">Reference proteome</keyword>
<evidence type="ECO:0008006" key="4">
    <source>
        <dbReference type="Google" id="ProtNLM"/>
    </source>
</evidence>
<dbReference type="PANTHER" id="PTHR40115:SF1">
    <property type="entry name" value="INNER MEMBRANE PROTEIN WITH PEPSY TM HELIX"/>
    <property type="match status" value="1"/>
</dbReference>
<feature type="transmembrane region" description="Helical" evidence="1">
    <location>
        <begin position="131"/>
        <end position="153"/>
    </location>
</feature>
<evidence type="ECO:0000313" key="2">
    <source>
        <dbReference type="EMBL" id="SFS58916.1"/>
    </source>
</evidence>